<gene>
    <name evidence="5" type="ORF">SAMN05444371_3389</name>
</gene>
<dbReference type="RefSeq" id="WP_073000348.1">
    <property type="nucleotide sequence ID" value="NZ_FRAM01000005.1"/>
</dbReference>
<evidence type="ECO:0000313" key="5">
    <source>
        <dbReference type="EMBL" id="SHK70359.1"/>
    </source>
</evidence>
<evidence type="ECO:0000256" key="3">
    <source>
        <dbReference type="ARBA" id="ARBA00023163"/>
    </source>
</evidence>
<dbReference type="AlphaFoldDB" id="A0A1M6UMH2"/>
<dbReference type="SUPFAM" id="SSF46785">
    <property type="entry name" value="Winged helix' DNA-binding domain"/>
    <property type="match status" value="1"/>
</dbReference>
<dbReference type="EMBL" id="FRAM01000005">
    <property type="protein sequence ID" value="SHK70359.1"/>
    <property type="molecule type" value="Genomic_DNA"/>
</dbReference>
<dbReference type="PANTHER" id="PTHR33204">
    <property type="entry name" value="TRANSCRIPTIONAL REGULATOR, MARR FAMILY"/>
    <property type="match status" value="1"/>
</dbReference>
<dbReference type="PANTHER" id="PTHR33204:SF18">
    <property type="entry name" value="TRANSCRIPTIONAL REGULATORY PROTEIN"/>
    <property type="match status" value="1"/>
</dbReference>
<dbReference type="InterPro" id="IPR036390">
    <property type="entry name" value="WH_DNA-bd_sf"/>
</dbReference>
<protein>
    <submittedName>
        <fullName evidence="5">Transcriptional regulator, HxlR family</fullName>
    </submittedName>
</protein>
<dbReference type="InterPro" id="IPR002577">
    <property type="entry name" value="HTH_HxlR"/>
</dbReference>
<keyword evidence="6" id="KW-1185">Reference proteome</keyword>
<dbReference type="OrthoDB" id="9797599at2"/>
<dbReference type="Proteomes" id="UP000184498">
    <property type="component" value="Unassembled WGS sequence"/>
</dbReference>
<proteinExistence type="predicted"/>
<dbReference type="PROSITE" id="PS51118">
    <property type="entry name" value="HTH_HXLR"/>
    <property type="match status" value="1"/>
</dbReference>
<evidence type="ECO:0000256" key="1">
    <source>
        <dbReference type="ARBA" id="ARBA00023015"/>
    </source>
</evidence>
<dbReference type="Pfam" id="PF01638">
    <property type="entry name" value="HxlR"/>
    <property type="match status" value="1"/>
</dbReference>
<organism evidence="5 6">
    <name type="scientific">Epilithonimonas mollis</name>
    <dbReference type="NCBI Taxonomy" id="216903"/>
    <lineage>
        <taxon>Bacteria</taxon>
        <taxon>Pseudomonadati</taxon>
        <taxon>Bacteroidota</taxon>
        <taxon>Flavobacteriia</taxon>
        <taxon>Flavobacteriales</taxon>
        <taxon>Weeksellaceae</taxon>
        <taxon>Chryseobacterium group</taxon>
        <taxon>Epilithonimonas</taxon>
    </lineage>
</organism>
<keyword evidence="3" id="KW-0804">Transcription</keyword>
<dbReference type="STRING" id="216903.SAMN05444371_3389"/>
<evidence type="ECO:0000259" key="4">
    <source>
        <dbReference type="PROSITE" id="PS51118"/>
    </source>
</evidence>
<evidence type="ECO:0000313" key="6">
    <source>
        <dbReference type="Proteomes" id="UP000184498"/>
    </source>
</evidence>
<keyword evidence="1" id="KW-0805">Transcription regulation</keyword>
<feature type="domain" description="HTH hxlR-type" evidence="4">
    <location>
        <begin position="22"/>
        <end position="118"/>
    </location>
</feature>
<accession>A0A1M6UMH2</accession>
<keyword evidence="2" id="KW-0238">DNA-binding</keyword>
<reference evidence="6" key="1">
    <citation type="submission" date="2016-11" db="EMBL/GenBank/DDBJ databases">
        <authorList>
            <person name="Varghese N."/>
            <person name="Submissions S."/>
        </authorList>
    </citation>
    <scope>NUCLEOTIDE SEQUENCE [LARGE SCALE GENOMIC DNA]</scope>
    <source>
        <strain evidence="6">DSM 18016</strain>
    </source>
</reference>
<dbReference type="InterPro" id="IPR036388">
    <property type="entry name" value="WH-like_DNA-bd_sf"/>
</dbReference>
<name>A0A1M6UMH2_9FLAO</name>
<dbReference type="Gene3D" id="1.10.10.10">
    <property type="entry name" value="Winged helix-like DNA-binding domain superfamily/Winged helix DNA-binding domain"/>
    <property type="match status" value="1"/>
</dbReference>
<sequence length="118" mass="13697">MGHKIKESSTNQANRRILSDRCRVNDILSLVGKRWLMTILYEISLGNDQFSALTKSIPEISEQVLATRVNDLVENNLIEKNERTNTTPLQIIYTTTDKGKQILSLVDKLCKWDEYWNR</sequence>
<dbReference type="GO" id="GO:0003677">
    <property type="term" value="F:DNA binding"/>
    <property type="evidence" value="ECO:0007669"/>
    <property type="project" value="UniProtKB-KW"/>
</dbReference>
<evidence type="ECO:0000256" key="2">
    <source>
        <dbReference type="ARBA" id="ARBA00023125"/>
    </source>
</evidence>